<sequence>MMRKSLGLVLVATVFVTSCGRVSESRLNPFNWFGRAERVETTEAEINPLIPRKRESIFDRGPEVYPGTPVLVINDVKIERVSGGAIIRVLGTAQTQGAFEARLTPENDDELPVDGVLTYQLEAIQPTGFRTGPERSREINIARYRTFQDLNGVRTIRIVGAANAMQVRRR</sequence>
<evidence type="ECO:0000313" key="1">
    <source>
        <dbReference type="EMBL" id="SHG29072.1"/>
    </source>
</evidence>
<dbReference type="STRING" id="870908.SAMN04488044_0371"/>
<accession>A0A1M5IL76</accession>
<dbReference type="AlphaFoldDB" id="A0A1M5IL76"/>
<name>A0A1M5IL76_9RHOB</name>
<reference evidence="2" key="1">
    <citation type="submission" date="2016-11" db="EMBL/GenBank/DDBJ databases">
        <authorList>
            <person name="Varghese N."/>
            <person name="Submissions S."/>
        </authorList>
    </citation>
    <scope>NUCLEOTIDE SEQUENCE [LARGE SCALE GENOMIC DNA]</scope>
    <source>
        <strain evidence="2">DSM 28223</strain>
    </source>
</reference>
<organism evidence="1 2">
    <name type="scientific">Cognatishimia maritima</name>
    <dbReference type="NCBI Taxonomy" id="870908"/>
    <lineage>
        <taxon>Bacteria</taxon>
        <taxon>Pseudomonadati</taxon>
        <taxon>Pseudomonadota</taxon>
        <taxon>Alphaproteobacteria</taxon>
        <taxon>Rhodobacterales</taxon>
        <taxon>Paracoccaceae</taxon>
        <taxon>Cognatishimia</taxon>
    </lineage>
</organism>
<evidence type="ECO:0000313" key="2">
    <source>
        <dbReference type="Proteomes" id="UP000184211"/>
    </source>
</evidence>
<dbReference type="EMBL" id="FQWM01000001">
    <property type="protein sequence ID" value="SHG29072.1"/>
    <property type="molecule type" value="Genomic_DNA"/>
</dbReference>
<keyword evidence="2" id="KW-1185">Reference proteome</keyword>
<gene>
    <name evidence="1" type="ORF">SAMN04488044_0371</name>
</gene>
<dbReference type="Proteomes" id="UP000184211">
    <property type="component" value="Unassembled WGS sequence"/>
</dbReference>
<protein>
    <recommendedName>
        <fullName evidence="3">Lipoprotein</fullName>
    </recommendedName>
</protein>
<evidence type="ECO:0008006" key="3">
    <source>
        <dbReference type="Google" id="ProtNLM"/>
    </source>
</evidence>
<proteinExistence type="predicted"/>
<dbReference type="PROSITE" id="PS51257">
    <property type="entry name" value="PROKAR_LIPOPROTEIN"/>
    <property type="match status" value="1"/>
</dbReference>